<comment type="caution">
    <text evidence="2">The sequence shown here is derived from an EMBL/GenBank/DDBJ whole genome shotgun (WGS) entry which is preliminary data.</text>
</comment>
<sequence>MDKDTERAILKRIIEVDKIAESLEKIEDKKNEIKENTKSKVEEIKINTEAKIKRFKDENDE</sequence>
<protein>
    <submittedName>
        <fullName evidence="2">Uncharacterized protein</fullName>
    </submittedName>
</protein>
<proteinExistence type="predicted"/>
<evidence type="ECO:0000313" key="2">
    <source>
        <dbReference type="EMBL" id="KKN32750.1"/>
    </source>
</evidence>
<dbReference type="EMBL" id="LAZR01002230">
    <property type="protein sequence ID" value="KKN32750.1"/>
    <property type="molecule type" value="Genomic_DNA"/>
</dbReference>
<name>A0A0F9PLV5_9ZZZZ</name>
<feature type="coiled-coil region" evidence="1">
    <location>
        <begin position="16"/>
        <end position="43"/>
    </location>
</feature>
<keyword evidence="1" id="KW-0175">Coiled coil</keyword>
<evidence type="ECO:0000256" key="1">
    <source>
        <dbReference type="SAM" id="Coils"/>
    </source>
</evidence>
<organism evidence="2">
    <name type="scientific">marine sediment metagenome</name>
    <dbReference type="NCBI Taxonomy" id="412755"/>
    <lineage>
        <taxon>unclassified sequences</taxon>
        <taxon>metagenomes</taxon>
        <taxon>ecological metagenomes</taxon>
    </lineage>
</organism>
<accession>A0A0F9PLV5</accession>
<dbReference type="AlphaFoldDB" id="A0A0F9PLV5"/>
<gene>
    <name evidence="2" type="ORF">LCGC14_0810580</name>
</gene>
<reference evidence="2" key="1">
    <citation type="journal article" date="2015" name="Nature">
        <title>Complex archaea that bridge the gap between prokaryotes and eukaryotes.</title>
        <authorList>
            <person name="Spang A."/>
            <person name="Saw J.H."/>
            <person name="Jorgensen S.L."/>
            <person name="Zaremba-Niedzwiedzka K."/>
            <person name="Martijn J."/>
            <person name="Lind A.E."/>
            <person name="van Eijk R."/>
            <person name="Schleper C."/>
            <person name="Guy L."/>
            <person name="Ettema T.J."/>
        </authorList>
    </citation>
    <scope>NUCLEOTIDE SEQUENCE</scope>
</reference>